<evidence type="ECO:0000313" key="5">
    <source>
        <dbReference type="Proteomes" id="UP000799770"/>
    </source>
</evidence>
<dbReference type="CDD" id="cd00067">
    <property type="entry name" value="GAL4"/>
    <property type="match status" value="1"/>
</dbReference>
<dbReference type="InterPro" id="IPR021858">
    <property type="entry name" value="Fun_TF"/>
</dbReference>
<sequence length="755" mass="85022">MLPSSSSSSFKKNERPSKPASPANSNPSATGEPAELSDVQCYTCRRRHVKCDRTLPNCVKCAKKGVPCLGYQKPLRWAEGVAVRGKLKGKSQPVVDKDFSTDVAKNQATLFELMSYHNSVMCTEQVTFEQSKFIDRSIAPISYDKIRKLPRDIVNCILGNAAVHMASRQPESRPLERLALETKAAVYQSFNRRLQEPQNQTPDTIVCCGGLIFAMDLFEHGMARWTVHFLGSMNVMSSFGGLENLCTYYPHLQLTLAHMSHFETFWPILSPIAVTRPKQCSRGGLEMVLSAPAVKRRFFNPCPLPLTLVIWDTCACASKLLGDHHVVTVSDLHQREHILLDVMKFRPEDAIQEVKDFYYSDVALPEARVKNWNAISAAWKGAITILVLRYLYFGRPSLAPDVQVQRSRTPSFETNESSWYSPRNESGPYYHTSDFPDLEDSEALPEYLNVGLEINDLLSRSPSPFPLTEPPSTMLWDKRFEIHDEAFKELSTSFFALHDTLPPICLRYIILPLCILALVSSPGSTERTVCFSYFQKFKEFMTANYPRDLSNRFPRSPERTKSPSPQGGEELDIKIPWEQLDAFSAVCEQQRHNAMAEDDAGVTYGAPEWNWWDMLHNTKLDMTCKSSRSSLAKYHSIGTHLSHLWLLSEAQLLWWRPRSNLKITSANSARPACLPASDSIGYQHRSVGQHRTCSVAMRASNGFAAGPITSGTSHFERGHEFWAFKLISSIINDECFEAWTAEQSAPQASSSASFA</sequence>
<accession>A0A6A5ZI27</accession>
<feature type="domain" description="Zn(2)-C6 fungal-type" evidence="3">
    <location>
        <begin position="40"/>
        <end position="68"/>
    </location>
</feature>
<dbReference type="Pfam" id="PF00172">
    <property type="entry name" value="Zn_clus"/>
    <property type="match status" value="1"/>
</dbReference>
<dbReference type="GO" id="GO:0000981">
    <property type="term" value="F:DNA-binding transcription factor activity, RNA polymerase II-specific"/>
    <property type="evidence" value="ECO:0007669"/>
    <property type="project" value="InterPro"/>
</dbReference>
<reference evidence="4" key="1">
    <citation type="journal article" date="2020" name="Stud. Mycol.">
        <title>101 Dothideomycetes genomes: a test case for predicting lifestyles and emergence of pathogens.</title>
        <authorList>
            <person name="Haridas S."/>
            <person name="Albert R."/>
            <person name="Binder M."/>
            <person name="Bloem J."/>
            <person name="Labutti K."/>
            <person name="Salamov A."/>
            <person name="Andreopoulos B."/>
            <person name="Baker S."/>
            <person name="Barry K."/>
            <person name="Bills G."/>
            <person name="Bluhm B."/>
            <person name="Cannon C."/>
            <person name="Castanera R."/>
            <person name="Culley D."/>
            <person name="Daum C."/>
            <person name="Ezra D."/>
            <person name="Gonzalez J."/>
            <person name="Henrissat B."/>
            <person name="Kuo A."/>
            <person name="Liang C."/>
            <person name="Lipzen A."/>
            <person name="Lutzoni F."/>
            <person name="Magnuson J."/>
            <person name="Mondo S."/>
            <person name="Nolan M."/>
            <person name="Ohm R."/>
            <person name="Pangilinan J."/>
            <person name="Park H.-J."/>
            <person name="Ramirez L."/>
            <person name="Alfaro M."/>
            <person name="Sun H."/>
            <person name="Tritt A."/>
            <person name="Yoshinaga Y."/>
            <person name="Zwiers L.-H."/>
            <person name="Turgeon B."/>
            <person name="Goodwin S."/>
            <person name="Spatafora J."/>
            <person name="Crous P."/>
            <person name="Grigoriev I."/>
        </authorList>
    </citation>
    <scope>NUCLEOTIDE SEQUENCE</scope>
    <source>
        <strain evidence="4">CBS 627.86</strain>
    </source>
</reference>
<evidence type="ECO:0000256" key="2">
    <source>
        <dbReference type="SAM" id="MobiDB-lite"/>
    </source>
</evidence>
<name>A0A6A5ZI27_9PLEO</name>
<dbReference type="PANTHER" id="PTHR38791">
    <property type="entry name" value="ZN(II)2CYS6 TRANSCRIPTION FACTOR (EUROFUNG)-RELATED-RELATED"/>
    <property type="match status" value="1"/>
</dbReference>
<evidence type="ECO:0000313" key="4">
    <source>
        <dbReference type="EMBL" id="KAF2119142.1"/>
    </source>
</evidence>
<feature type="compositionally biased region" description="Low complexity" evidence="2">
    <location>
        <begin position="18"/>
        <end position="29"/>
    </location>
</feature>
<dbReference type="InterPro" id="IPR001138">
    <property type="entry name" value="Zn2Cys6_DnaBD"/>
</dbReference>
<dbReference type="PANTHER" id="PTHR38791:SF11">
    <property type="entry name" value="ZN(II)2CYS6 TRANSCRIPTION FACTOR (EUROFUNG)"/>
    <property type="match status" value="1"/>
</dbReference>
<dbReference type="EMBL" id="ML977316">
    <property type="protein sequence ID" value="KAF2119142.1"/>
    <property type="molecule type" value="Genomic_DNA"/>
</dbReference>
<dbReference type="Gene3D" id="4.10.240.10">
    <property type="entry name" value="Zn(2)-C6 fungal-type DNA-binding domain"/>
    <property type="match status" value="1"/>
</dbReference>
<evidence type="ECO:0000256" key="1">
    <source>
        <dbReference type="ARBA" id="ARBA00023242"/>
    </source>
</evidence>
<dbReference type="InterPro" id="IPR036864">
    <property type="entry name" value="Zn2-C6_fun-type_DNA-bd_sf"/>
</dbReference>
<keyword evidence="5" id="KW-1185">Reference proteome</keyword>
<dbReference type="SUPFAM" id="SSF57701">
    <property type="entry name" value="Zn2/Cys6 DNA-binding domain"/>
    <property type="match status" value="1"/>
</dbReference>
<dbReference type="Proteomes" id="UP000799770">
    <property type="component" value="Unassembled WGS sequence"/>
</dbReference>
<protein>
    <recommendedName>
        <fullName evidence="3">Zn(2)-C6 fungal-type domain-containing protein</fullName>
    </recommendedName>
</protein>
<gene>
    <name evidence="4" type="ORF">BDV96DRAFT_596911</name>
</gene>
<dbReference type="Pfam" id="PF11951">
    <property type="entry name" value="Fungal_trans_2"/>
    <property type="match status" value="1"/>
</dbReference>
<dbReference type="OrthoDB" id="5386330at2759"/>
<dbReference type="SMART" id="SM00066">
    <property type="entry name" value="GAL4"/>
    <property type="match status" value="1"/>
</dbReference>
<feature type="region of interest" description="Disordered" evidence="2">
    <location>
        <begin position="549"/>
        <end position="570"/>
    </location>
</feature>
<evidence type="ECO:0000259" key="3">
    <source>
        <dbReference type="PROSITE" id="PS50048"/>
    </source>
</evidence>
<dbReference type="GO" id="GO:0008270">
    <property type="term" value="F:zinc ion binding"/>
    <property type="evidence" value="ECO:0007669"/>
    <property type="project" value="InterPro"/>
</dbReference>
<organism evidence="4 5">
    <name type="scientific">Lophiotrema nucula</name>
    <dbReference type="NCBI Taxonomy" id="690887"/>
    <lineage>
        <taxon>Eukaryota</taxon>
        <taxon>Fungi</taxon>
        <taxon>Dikarya</taxon>
        <taxon>Ascomycota</taxon>
        <taxon>Pezizomycotina</taxon>
        <taxon>Dothideomycetes</taxon>
        <taxon>Pleosporomycetidae</taxon>
        <taxon>Pleosporales</taxon>
        <taxon>Lophiotremataceae</taxon>
        <taxon>Lophiotrema</taxon>
    </lineage>
</organism>
<feature type="region of interest" description="Disordered" evidence="2">
    <location>
        <begin position="1"/>
        <end position="33"/>
    </location>
</feature>
<dbReference type="AlphaFoldDB" id="A0A6A5ZI27"/>
<proteinExistence type="predicted"/>
<dbReference type="PROSITE" id="PS50048">
    <property type="entry name" value="ZN2_CY6_FUNGAL_2"/>
    <property type="match status" value="1"/>
</dbReference>
<keyword evidence="1" id="KW-0539">Nucleus</keyword>
<dbReference type="InterPro" id="IPR053175">
    <property type="entry name" value="DHMBA_Reg_Transcription_Factor"/>
</dbReference>